<evidence type="ECO:0000259" key="7">
    <source>
        <dbReference type="PROSITE" id="PS50089"/>
    </source>
</evidence>
<dbReference type="STRING" id="933084.A0A067Q9Y4"/>
<dbReference type="EMBL" id="KL197714">
    <property type="protein sequence ID" value="KDQ60332.1"/>
    <property type="molecule type" value="Genomic_DNA"/>
</dbReference>
<feature type="region of interest" description="Disordered" evidence="6">
    <location>
        <begin position="465"/>
        <end position="489"/>
    </location>
</feature>
<dbReference type="InterPro" id="IPR000504">
    <property type="entry name" value="RRM_dom"/>
</dbReference>
<feature type="domain" description="RRM" evidence="8">
    <location>
        <begin position="490"/>
        <end position="570"/>
    </location>
</feature>
<evidence type="ECO:0000256" key="2">
    <source>
        <dbReference type="ARBA" id="ARBA00022771"/>
    </source>
</evidence>
<sequence>MSLSLSPEIRKGGEKANNSIADVAGNWRTRAKENGIRVAPPTSQREPRYVDDDEATENTFADSSLHFSNNNDQALLPPAFVSSQRRSRAYSQSSLPTQQTAVNVSQVPYTPDRNILPRADRLSHTPDRLSYTPDCHVSYPSDLGNPNLTYANTPDRASKSSFNYTPDHRRTLADLNTPPPKANDVNRLKLKGSLTDPAYTRRRPIFGQPTAELFDIDEDEYSHAPYPQTFTSSPAPNRLQGHVPTPLPKLNLNPNLSLTDPFYARSLSPIDEAAFHYNYGCDEEVEFDLGPDFGALGRSLPLAFLQNQTQTCHLSNTSLPAQMSSSPHRSLPQLAGQQCKQSTIDKSSCSVCERSPSSLAVLEPCGHPLCSACLTSALNIVGEKDMRCAVCKRGVEDFKLAAVERDSSISSPSAERKLKEGLDASLSSSLDTKLGGEEGLMSAFEADSQFGDDDAGVEAFFNRAQGASTPVGNSPAKSAGGGSKTNGDHPVLRIDNVPWDITPPAIITFLSPHAVHRAHVLLDRKGKTLSHAFVEMEDEEATKAALRSVGNRVLGKGRRARGVTVTRSWEGELKAGVFGKDTEGGKGDAGMGASSIGREELEGLVRLIRAPDSHFLKVPSLPFYSLVSILAKFPTDVDAMTVAKRSDVRDLLYDVTYSALQVLLSRLQENKNPSVEEGNEELLVELFEVALACRAFTPQQAASFAELADTVPSLPIRIPSPPPNAHHSIQAPIVAPLPAPMTTPAHVHAPDTYRQHLHHHQLLGPQHPAQFMRPSHDIGLGLDPRFLNHQQQYASQHQHQLMNHRGSNQIPMQMSMQMQGMQVDPFSAIAREFGVQPDLVEALAQRLSAMC</sequence>
<feature type="compositionally biased region" description="Polar residues" evidence="6">
    <location>
        <begin position="95"/>
        <end position="108"/>
    </location>
</feature>
<accession>A0A067Q9Y4</accession>
<dbReference type="Gene3D" id="3.30.70.330">
    <property type="match status" value="1"/>
</dbReference>
<feature type="compositionally biased region" description="Basic and acidic residues" evidence="6">
    <location>
        <begin position="118"/>
        <end position="127"/>
    </location>
</feature>
<dbReference type="InterPro" id="IPR012677">
    <property type="entry name" value="Nucleotide-bd_a/b_plait_sf"/>
</dbReference>
<organism evidence="9 10">
    <name type="scientific">Jaapia argillacea MUCL 33604</name>
    <dbReference type="NCBI Taxonomy" id="933084"/>
    <lineage>
        <taxon>Eukaryota</taxon>
        <taxon>Fungi</taxon>
        <taxon>Dikarya</taxon>
        <taxon>Basidiomycota</taxon>
        <taxon>Agaricomycotina</taxon>
        <taxon>Agaricomycetes</taxon>
        <taxon>Agaricomycetidae</taxon>
        <taxon>Jaapiales</taxon>
        <taxon>Jaapiaceae</taxon>
        <taxon>Jaapia</taxon>
    </lineage>
</organism>
<dbReference type="GO" id="GO:0003723">
    <property type="term" value="F:RNA binding"/>
    <property type="evidence" value="ECO:0007669"/>
    <property type="project" value="UniProtKB-UniRule"/>
</dbReference>
<dbReference type="GO" id="GO:0008270">
    <property type="term" value="F:zinc ion binding"/>
    <property type="evidence" value="ECO:0007669"/>
    <property type="project" value="UniProtKB-KW"/>
</dbReference>
<feature type="region of interest" description="Disordered" evidence="6">
    <location>
        <begin position="146"/>
        <end position="182"/>
    </location>
</feature>
<dbReference type="OrthoDB" id="336240at2759"/>
<feature type="domain" description="RING-type" evidence="7">
    <location>
        <begin position="349"/>
        <end position="392"/>
    </location>
</feature>
<dbReference type="SMART" id="SM00360">
    <property type="entry name" value="RRM"/>
    <property type="match status" value="1"/>
</dbReference>
<feature type="compositionally biased region" description="Polar residues" evidence="6">
    <location>
        <begin position="465"/>
        <end position="476"/>
    </location>
</feature>
<dbReference type="PROSITE" id="PS50102">
    <property type="entry name" value="RRM"/>
    <property type="match status" value="1"/>
</dbReference>
<evidence type="ECO:0000256" key="4">
    <source>
        <dbReference type="PROSITE-ProRule" id="PRU00175"/>
    </source>
</evidence>
<gene>
    <name evidence="9" type="ORF">JAAARDRAFT_32711</name>
</gene>
<dbReference type="Pfam" id="PF00097">
    <property type="entry name" value="zf-C3HC4"/>
    <property type="match status" value="1"/>
</dbReference>
<dbReference type="SMART" id="SM00184">
    <property type="entry name" value="RING"/>
    <property type="match status" value="1"/>
</dbReference>
<dbReference type="HOGENOM" id="CLU_010144_0_0_1"/>
<dbReference type="Pfam" id="PF00076">
    <property type="entry name" value="RRM_1"/>
    <property type="match status" value="1"/>
</dbReference>
<name>A0A067Q9Y4_9AGAM</name>
<keyword evidence="10" id="KW-1185">Reference proteome</keyword>
<evidence type="ECO:0000259" key="8">
    <source>
        <dbReference type="PROSITE" id="PS50102"/>
    </source>
</evidence>
<keyword evidence="2 4" id="KW-0863">Zinc-finger</keyword>
<dbReference type="InterPro" id="IPR017907">
    <property type="entry name" value="Znf_RING_CS"/>
</dbReference>
<dbReference type="InterPro" id="IPR001841">
    <property type="entry name" value="Znf_RING"/>
</dbReference>
<protein>
    <recommendedName>
        <fullName evidence="11">RING-type domain-containing protein</fullName>
    </recommendedName>
</protein>
<dbReference type="InterPro" id="IPR035979">
    <property type="entry name" value="RBD_domain_sf"/>
</dbReference>
<feature type="region of interest" description="Disordered" evidence="6">
    <location>
        <begin position="85"/>
        <end position="129"/>
    </location>
</feature>
<dbReference type="InterPro" id="IPR013083">
    <property type="entry name" value="Znf_RING/FYVE/PHD"/>
</dbReference>
<keyword evidence="1" id="KW-0479">Metal-binding</keyword>
<proteinExistence type="predicted"/>
<keyword evidence="3" id="KW-0862">Zinc</keyword>
<evidence type="ECO:0008006" key="11">
    <source>
        <dbReference type="Google" id="ProtNLM"/>
    </source>
</evidence>
<dbReference type="InterPro" id="IPR018957">
    <property type="entry name" value="Znf_C3HC4_RING-type"/>
</dbReference>
<dbReference type="CDD" id="cd16449">
    <property type="entry name" value="RING-HC"/>
    <property type="match status" value="1"/>
</dbReference>
<dbReference type="Gene3D" id="3.30.40.10">
    <property type="entry name" value="Zinc/RING finger domain, C3HC4 (zinc finger)"/>
    <property type="match status" value="1"/>
</dbReference>
<dbReference type="PROSITE" id="PS00518">
    <property type="entry name" value="ZF_RING_1"/>
    <property type="match status" value="1"/>
</dbReference>
<evidence type="ECO:0000256" key="1">
    <source>
        <dbReference type="ARBA" id="ARBA00022723"/>
    </source>
</evidence>
<evidence type="ECO:0000313" key="9">
    <source>
        <dbReference type="EMBL" id="KDQ60332.1"/>
    </source>
</evidence>
<dbReference type="InParanoid" id="A0A067Q9Y4"/>
<reference evidence="10" key="1">
    <citation type="journal article" date="2014" name="Proc. Natl. Acad. Sci. U.S.A.">
        <title>Extensive sampling of basidiomycete genomes demonstrates inadequacy of the white-rot/brown-rot paradigm for wood decay fungi.</title>
        <authorList>
            <person name="Riley R."/>
            <person name="Salamov A.A."/>
            <person name="Brown D.W."/>
            <person name="Nagy L.G."/>
            <person name="Floudas D."/>
            <person name="Held B.W."/>
            <person name="Levasseur A."/>
            <person name="Lombard V."/>
            <person name="Morin E."/>
            <person name="Otillar R."/>
            <person name="Lindquist E.A."/>
            <person name="Sun H."/>
            <person name="LaButti K.M."/>
            <person name="Schmutz J."/>
            <person name="Jabbour D."/>
            <person name="Luo H."/>
            <person name="Baker S.E."/>
            <person name="Pisabarro A.G."/>
            <person name="Walton J.D."/>
            <person name="Blanchette R.A."/>
            <person name="Henrissat B."/>
            <person name="Martin F."/>
            <person name="Cullen D."/>
            <person name="Hibbett D.S."/>
            <person name="Grigoriev I.V."/>
        </authorList>
    </citation>
    <scope>NUCLEOTIDE SEQUENCE [LARGE SCALE GENOMIC DNA]</scope>
    <source>
        <strain evidence="10">MUCL 33604</strain>
    </source>
</reference>
<evidence type="ECO:0000313" key="10">
    <source>
        <dbReference type="Proteomes" id="UP000027265"/>
    </source>
</evidence>
<dbReference type="SUPFAM" id="SSF57850">
    <property type="entry name" value="RING/U-box"/>
    <property type="match status" value="1"/>
</dbReference>
<feature type="region of interest" description="Disordered" evidence="6">
    <location>
        <begin position="25"/>
        <end position="49"/>
    </location>
</feature>
<dbReference type="Proteomes" id="UP000027265">
    <property type="component" value="Unassembled WGS sequence"/>
</dbReference>
<evidence type="ECO:0000256" key="5">
    <source>
        <dbReference type="PROSITE-ProRule" id="PRU00176"/>
    </source>
</evidence>
<dbReference type="AlphaFoldDB" id="A0A067Q9Y4"/>
<dbReference type="PROSITE" id="PS50089">
    <property type="entry name" value="ZF_RING_2"/>
    <property type="match status" value="1"/>
</dbReference>
<evidence type="ECO:0000256" key="3">
    <source>
        <dbReference type="ARBA" id="ARBA00022833"/>
    </source>
</evidence>
<keyword evidence="5" id="KW-0694">RNA-binding</keyword>
<dbReference type="SUPFAM" id="SSF54928">
    <property type="entry name" value="RNA-binding domain, RBD"/>
    <property type="match status" value="1"/>
</dbReference>
<evidence type="ECO:0000256" key="6">
    <source>
        <dbReference type="SAM" id="MobiDB-lite"/>
    </source>
</evidence>